<gene>
    <name evidence="2" type="ORF">BN13_220028</name>
</gene>
<name>A0A077MDH0_9MICO</name>
<evidence type="ECO:0000313" key="3">
    <source>
        <dbReference type="Proteomes" id="UP000035720"/>
    </source>
</evidence>
<evidence type="ECO:0000259" key="1">
    <source>
        <dbReference type="Pfam" id="PF17775"/>
    </source>
</evidence>
<dbReference type="Gene3D" id="3.10.450.50">
    <property type="match status" value="1"/>
</dbReference>
<dbReference type="EMBL" id="CAJC01000131">
    <property type="protein sequence ID" value="CCI52843.1"/>
    <property type="molecule type" value="Genomic_DNA"/>
</dbReference>
<dbReference type="InterPro" id="IPR048469">
    <property type="entry name" value="YchJ-like_M"/>
</dbReference>
<accession>A0A077MDH0</accession>
<feature type="domain" description="YchJ-like middle NTF2-like" evidence="1">
    <location>
        <begin position="36"/>
        <end position="130"/>
    </location>
</feature>
<dbReference type="Pfam" id="PF02810">
    <property type="entry name" value="SEC-C"/>
    <property type="match status" value="1"/>
</dbReference>
<reference evidence="2 3" key="1">
    <citation type="journal article" date="2013" name="ISME J.">
        <title>A metabolic model for members of the genus Tetrasphaera involved in enhanced biological phosphorus removal.</title>
        <authorList>
            <person name="Kristiansen R."/>
            <person name="Nguyen H.T.T."/>
            <person name="Saunders A.M."/>
            <person name="Nielsen J.L."/>
            <person name="Wimmer R."/>
            <person name="Le V.Q."/>
            <person name="McIlroy S.J."/>
            <person name="Petrovski S."/>
            <person name="Seviour R.J."/>
            <person name="Calteau A."/>
            <person name="Nielsen K.L."/>
            <person name="Nielsen P.H."/>
        </authorList>
    </citation>
    <scope>NUCLEOTIDE SEQUENCE [LARGE SCALE GENOMIC DNA]</scope>
    <source>
        <strain evidence="2 3">Ben 74</strain>
    </source>
</reference>
<dbReference type="Proteomes" id="UP000035720">
    <property type="component" value="Unassembled WGS sequence"/>
</dbReference>
<organism evidence="2 3">
    <name type="scientific">Nostocoides jenkinsii Ben 74</name>
    <dbReference type="NCBI Taxonomy" id="1193518"/>
    <lineage>
        <taxon>Bacteria</taxon>
        <taxon>Bacillati</taxon>
        <taxon>Actinomycetota</taxon>
        <taxon>Actinomycetes</taxon>
        <taxon>Micrococcales</taxon>
        <taxon>Intrasporangiaceae</taxon>
        <taxon>Nostocoides</taxon>
    </lineage>
</organism>
<protein>
    <recommendedName>
        <fullName evidence="1">YchJ-like middle NTF2-like domain-containing protein</fullName>
    </recommendedName>
</protein>
<dbReference type="RefSeq" id="WP_048545092.1">
    <property type="nucleotide sequence ID" value="NZ_HF571038.1"/>
</dbReference>
<sequence length="133" mass="14114">MSLSSIATPGACPCGTGRAFASCCAPYVVDGLAPPTAEATMRSRYAAYALGVPDHLFRTWHPQTRPAEVSVPDETRWTGLDVLAVVGGGADDATGVVEFAAHWRSGDQQGVLRERSTFARRGGRWVYVDGVTS</sequence>
<comment type="caution">
    <text evidence="2">The sequence shown here is derived from an EMBL/GenBank/DDBJ whole genome shotgun (WGS) entry which is preliminary data.</text>
</comment>
<evidence type="ECO:0000313" key="2">
    <source>
        <dbReference type="EMBL" id="CCI52843.1"/>
    </source>
</evidence>
<dbReference type="Pfam" id="PF17775">
    <property type="entry name" value="YchJ_M-like"/>
    <property type="match status" value="1"/>
</dbReference>
<keyword evidence="3" id="KW-1185">Reference proteome</keyword>
<dbReference type="SUPFAM" id="SSF54427">
    <property type="entry name" value="NTF2-like"/>
    <property type="match status" value="1"/>
</dbReference>
<dbReference type="AlphaFoldDB" id="A0A077MDH0"/>
<dbReference type="InterPro" id="IPR032710">
    <property type="entry name" value="NTF2-like_dom_sf"/>
</dbReference>
<dbReference type="InterPro" id="IPR004027">
    <property type="entry name" value="SEC_C_motif"/>
</dbReference>
<dbReference type="STRING" id="1193518.BN13_220028"/>
<proteinExistence type="predicted"/>